<comment type="caution">
    <text evidence="2">The sequence shown here is derived from an EMBL/GenBank/DDBJ whole genome shotgun (WGS) entry which is preliminary data.</text>
</comment>
<organism evidence="2 3">
    <name type="scientific">Pleurodeles waltl</name>
    <name type="common">Iberian ribbed newt</name>
    <dbReference type="NCBI Taxonomy" id="8319"/>
    <lineage>
        <taxon>Eukaryota</taxon>
        <taxon>Metazoa</taxon>
        <taxon>Chordata</taxon>
        <taxon>Craniata</taxon>
        <taxon>Vertebrata</taxon>
        <taxon>Euteleostomi</taxon>
        <taxon>Amphibia</taxon>
        <taxon>Batrachia</taxon>
        <taxon>Caudata</taxon>
        <taxon>Salamandroidea</taxon>
        <taxon>Salamandridae</taxon>
        <taxon>Pleurodelinae</taxon>
        <taxon>Pleurodeles</taxon>
    </lineage>
</organism>
<sequence>MASPSLPCIERLSTTMTRDKEPKQKRQGKNDRYTRAVTPPVEQGDPTVTSLSNTDLLEAIQASKDMLENKIGEVCSEVLLLPQYLHNVSDRVMAVENRLTDIEDIVQTLKTGA</sequence>
<evidence type="ECO:0000256" key="1">
    <source>
        <dbReference type="SAM" id="MobiDB-lite"/>
    </source>
</evidence>
<dbReference type="EMBL" id="JANPWB010000010">
    <property type="protein sequence ID" value="KAJ1142360.1"/>
    <property type="molecule type" value="Genomic_DNA"/>
</dbReference>
<name>A0AAV7QT67_PLEWA</name>
<proteinExistence type="predicted"/>
<feature type="region of interest" description="Disordered" evidence="1">
    <location>
        <begin position="1"/>
        <end position="49"/>
    </location>
</feature>
<keyword evidence="3" id="KW-1185">Reference proteome</keyword>
<reference evidence="2" key="1">
    <citation type="journal article" date="2022" name="bioRxiv">
        <title>Sequencing and chromosome-scale assembly of the giantPleurodeles waltlgenome.</title>
        <authorList>
            <person name="Brown T."/>
            <person name="Elewa A."/>
            <person name="Iarovenko S."/>
            <person name="Subramanian E."/>
            <person name="Araus A.J."/>
            <person name="Petzold A."/>
            <person name="Susuki M."/>
            <person name="Suzuki K.-i.T."/>
            <person name="Hayashi T."/>
            <person name="Toyoda A."/>
            <person name="Oliveira C."/>
            <person name="Osipova E."/>
            <person name="Leigh N.D."/>
            <person name="Simon A."/>
            <person name="Yun M.H."/>
        </authorList>
    </citation>
    <scope>NUCLEOTIDE SEQUENCE</scope>
    <source>
        <strain evidence="2">20211129_DDA</strain>
        <tissue evidence="2">Liver</tissue>
    </source>
</reference>
<evidence type="ECO:0000313" key="3">
    <source>
        <dbReference type="Proteomes" id="UP001066276"/>
    </source>
</evidence>
<gene>
    <name evidence="2" type="ORF">NDU88_008686</name>
</gene>
<dbReference type="Proteomes" id="UP001066276">
    <property type="component" value="Chromosome 6"/>
</dbReference>
<accession>A0AAV7QT67</accession>
<evidence type="ECO:0000313" key="2">
    <source>
        <dbReference type="EMBL" id="KAJ1142360.1"/>
    </source>
</evidence>
<feature type="compositionally biased region" description="Basic and acidic residues" evidence="1">
    <location>
        <begin position="17"/>
        <end position="34"/>
    </location>
</feature>
<protein>
    <submittedName>
        <fullName evidence="2">Uncharacterized protein</fullName>
    </submittedName>
</protein>
<dbReference type="AlphaFoldDB" id="A0AAV7QT67"/>